<feature type="region of interest" description="Disordered" evidence="1">
    <location>
        <begin position="1"/>
        <end position="100"/>
    </location>
</feature>
<dbReference type="EMBL" id="HQ728266">
    <property type="protein sequence ID" value="AEJ81605.1"/>
    <property type="molecule type" value="Genomic_DNA"/>
</dbReference>
<evidence type="ECO:0000313" key="2">
    <source>
        <dbReference type="EMBL" id="AEJ81605.1"/>
    </source>
</evidence>
<protein>
    <submittedName>
        <fullName evidence="2">Gp086</fullName>
    </submittedName>
</protein>
<dbReference type="Proteomes" id="UP000008893">
    <property type="component" value="Segment"/>
</dbReference>
<dbReference type="KEGG" id="vg:14013774"/>
<organism evidence="2 3">
    <name type="scientific">Erwinia phage vB_EamP-S6</name>
    <dbReference type="NCBI Taxonomy" id="1051675"/>
    <lineage>
        <taxon>Viruses</taxon>
        <taxon>Duplodnaviria</taxon>
        <taxon>Heunggongvirae</taxon>
        <taxon>Uroviricota</taxon>
        <taxon>Caudoviricetes</taxon>
        <taxon>Schitoviridae</taxon>
        <taxon>Waedenswilvirus</taxon>
        <taxon>Waedenswilvirus S6</taxon>
    </lineage>
</organism>
<accession>G0YQH8</accession>
<feature type="compositionally biased region" description="Low complexity" evidence="1">
    <location>
        <begin position="20"/>
        <end position="43"/>
    </location>
</feature>
<feature type="compositionally biased region" description="Acidic residues" evidence="1">
    <location>
        <begin position="7"/>
        <end position="19"/>
    </location>
</feature>
<reference evidence="2 3" key="1">
    <citation type="journal article" date="2011" name="Appl. Environ. Microbiol.">
        <title>Novel Virulent and Broad-Host-Range Erwinia amylovora Bacteriophages Reveal a High Degree of Mosaicism and a Relationship to Enterobacteriaceae Phages.</title>
        <authorList>
            <person name="Born Y."/>
            <person name="Fieseler L."/>
            <person name="Marazzi J."/>
            <person name="Lurz R."/>
            <person name="Duffy B."/>
            <person name="Loessner M.J."/>
        </authorList>
    </citation>
    <scope>NUCLEOTIDE SEQUENCE [LARGE SCALE GENOMIC DNA]</scope>
</reference>
<evidence type="ECO:0000313" key="3">
    <source>
        <dbReference type="Proteomes" id="UP000008893"/>
    </source>
</evidence>
<name>G0YQH8_9CAUD</name>
<sequence>MTTGAMTDEEILNMSDDDIMNMSDAPVAQAPSEPAAEAAAEQPEPQEPEVEEPEVVEEPEAEQPEVPAKTTTGQENKDPAKPAAQEPAKEPVKDEPAKEVDYKAQYERIMAPFKANGKDIKLDNPDDVIRLMQMGANYTKKMQGLQPHLKLLKMLDNQGLLEEAKLNNLIDLHKRNPAAIQQLVRESGIDPLEIDTSKDPGYVPGNHSVSEQELQFSSILDEVTSTQEGQDIVVAIDKQWDDASKQALYKEPAVLQHLVNQKQSGVFDAIVNEVERQKMLGNLANVPFIQAYNIVGQELHKAGRLPNQAPATTVLETKAAPVKTVANSDKARAASPTKSAPQKVKQELNHLAMSDDDFLKLNNIPV</sequence>
<dbReference type="OrthoDB" id="4821at10239"/>
<evidence type="ECO:0000256" key="1">
    <source>
        <dbReference type="SAM" id="MobiDB-lite"/>
    </source>
</evidence>
<proteinExistence type="predicted"/>
<feature type="compositionally biased region" description="Acidic residues" evidence="1">
    <location>
        <begin position="44"/>
        <end position="63"/>
    </location>
</feature>
<dbReference type="GeneID" id="14013774"/>
<keyword evidence="3" id="KW-1185">Reference proteome</keyword>
<dbReference type="RefSeq" id="YP_007005822.1">
    <property type="nucleotide sequence ID" value="NC_019514.1"/>
</dbReference>
<feature type="compositionally biased region" description="Basic and acidic residues" evidence="1">
    <location>
        <begin position="87"/>
        <end position="100"/>
    </location>
</feature>